<proteinExistence type="predicted"/>
<evidence type="ECO:0000313" key="11">
    <source>
        <dbReference type="EMBL" id="PFX26320.1"/>
    </source>
</evidence>
<protein>
    <submittedName>
        <fullName evidence="11">Short transient receptor potential channel 2</fullName>
    </submittedName>
</protein>
<dbReference type="PANTHER" id="PTHR10117:SF54">
    <property type="entry name" value="TRANSIENT RECEPTOR POTENTIAL-GAMMA PROTEIN"/>
    <property type="match status" value="1"/>
</dbReference>
<dbReference type="PROSITE" id="PS50234">
    <property type="entry name" value="VWFA"/>
    <property type="match status" value="1"/>
</dbReference>
<dbReference type="GO" id="GO:0005886">
    <property type="term" value="C:plasma membrane"/>
    <property type="evidence" value="ECO:0007669"/>
    <property type="project" value="TreeGrafter"/>
</dbReference>
<dbReference type="Pfam" id="PF00520">
    <property type="entry name" value="Ion_trans"/>
    <property type="match status" value="1"/>
</dbReference>
<feature type="transmembrane region" description="Helical" evidence="9">
    <location>
        <begin position="553"/>
        <end position="571"/>
    </location>
</feature>
<dbReference type="Proteomes" id="UP000225706">
    <property type="component" value="Unassembled WGS sequence"/>
</dbReference>
<evidence type="ECO:0000256" key="5">
    <source>
        <dbReference type="ARBA" id="ARBA00023065"/>
    </source>
</evidence>
<dbReference type="InterPro" id="IPR002153">
    <property type="entry name" value="TRPC_channel"/>
</dbReference>
<evidence type="ECO:0000256" key="2">
    <source>
        <dbReference type="ARBA" id="ARBA00022448"/>
    </source>
</evidence>
<dbReference type="PRINTS" id="PR01097">
    <property type="entry name" value="TRNSRECEPTRP"/>
</dbReference>
<evidence type="ECO:0000256" key="8">
    <source>
        <dbReference type="SAM" id="MobiDB-lite"/>
    </source>
</evidence>
<evidence type="ECO:0000313" key="12">
    <source>
        <dbReference type="Proteomes" id="UP000225706"/>
    </source>
</evidence>
<evidence type="ECO:0000256" key="7">
    <source>
        <dbReference type="ARBA" id="ARBA00023303"/>
    </source>
</evidence>
<dbReference type="Pfam" id="PF00622">
    <property type="entry name" value="SPRY"/>
    <property type="match status" value="1"/>
</dbReference>
<dbReference type="InterPro" id="IPR036465">
    <property type="entry name" value="vWFA_dom_sf"/>
</dbReference>
<dbReference type="InterPro" id="IPR005821">
    <property type="entry name" value="Ion_trans_dom"/>
</dbReference>
<accession>A0A2B4SBX9</accession>
<dbReference type="InterPro" id="IPR003877">
    <property type="entry name" value="SPRY_dom"/>
</dbReference>
<dbReference type="OrthoDB" id="5988583at2759"/>
<evidence type="ECO:0000256" key="6">
    <source>
        <dbReference type="ARBA" id="ARBA00023136"/>
    </source>
</evidence>
<feature type="region of interest" description="Disordered" evidence="8">
    <location>
        <begin position="24"/>
        <end position="70"/>
    </location>
</feature>
<keyword evidence="2" id="KW-0813">Transport</keyword>
<comment type="caution">
    <text evidence="11">The sequence shown here is derived from an EMBL/GenBank/DDBJ whole genome shotgun (WGS) entry which is preliminary data.</text>
</comment>
<evidence type="ECO:0000256" key="4">
    <source>
        <dbReference type="ARBA" id="ARBA00022989"/>
    </source>
</evidence>
<keyword evidence="11" id="KW-0675">Receptor</keyword>
<keyword evidence="6 9" id="KW-0472">Membrane</keyword>
<feature type="transmembrane region" description="Helical" evidence="9">
    <location>
        <begin position="669"/>
        <end position="693"/>
    </location>
</feature>
<evidence type="ECO:0000256" key="1">
    <source>
        <dbReference type="ARBA" id="ARBA00004141"/>
    </source>
</evidence>
<dbReference type="PANTHER" id="PTHR10117">
    <property type="entry name" value="TRANSIENT RECEPTOR POTENTIAL CHANNEL"/>
    <property type="match status" value="1"/>
</dbReference>
<dbReference type="CDD" id="cd00198">
    <property type="entry name" value="vWFA"/>
    <property type="match status" value="1"/>
</dbReference>
<dbReference type="Gene3D" id="2.60.120.920">
    <property type="match status" value="1"/>
</dbReference>
<dbReference type="EMBL" id="LSMT01000129">
    <property type="protein sequence ID" value="PFX26320.1"/>
    <property type="molecule type" value="Genomic_DNA"/>
</dbReference>
<dbReference type="Pfam" id="PF00092">
    <property type="entry name" value="VWA"/>
    <property type="match status" value="1"/>
</dbReference>
<dbReference type="GO" id="GO:0034703">
    <property type="term" value="C:cation channel complex"/>
    <property type="evidence" value="ECO:0007669"/>
    <property type="project" value="TreeGrafter"/>
</dbReference>
<feature type="compositionally biased region" description="Acidic residues" evidence="8">
    <location>
        <begin position="485"/>
        <end position="496"/>
    </location>
</feature>
<dbReference type="AlphaFoldDB" id="A0A2B4SBX9"/>
<dbReference type="GO" id="GO:0015279">
    <property type="term" value="F:store-operated calcium channel activity"/>
    <property type="evidence" value="ECO:0007669"/>
    <property type="project" value="TreeGrafter"/>
</dbReference>
<reference evidence="12" key="1">
    <citation type="journal article" date="2017" name="bioRxiv">
        <title>Comparative analysis of the genomes of Stylophora pistillata and Acropora digitifera provides evidence for extensive differences between species of corals.</title>
        <authorList>
            <person name="Voolstra C.R."/>
            <person name="Li Y."/>
            <person name="Liew Y.J."/>
            <person name="Baumgarten S."/>
            <person name="Zoccola D."/>
            <person name="Flot J.-F."/>
            <person name="Tambutte S."/>
            <person name="Allemand D."/>
            <person name="Aranda M."/>
        </authorList>
    </citation>
    <scope>NUCLEOTIDE SEQUENCE [LARGE SCALE GENOMIC DNA]</scope>
</reference>
<feature type="transmembrane region" description="Helical" evidence="9">
    <location>
        <begin position="583"/>
        <end position="609"/>
    </location>
</feature>
<evidence type="ECO:0000256" key="9">
    <source>
        <dbReference type="SAM" id="Phobius"/>
    </source>
</evidence>
<gene>
    <name evidence="11" type="primary">Trpc2</name>
    <name evidence="11" type="ORF">AWC38_SpisGene9010</name>
</gene>
<dbReference type="InterPro" id="IPR002035">
    <property type="entry name" value="VWF_A"/>
</dbReference>
<dbReference type="GO" id="GO:0051480">
    <property type="term" value="P:regulation of cytosolic calcium ion concentration"/>
    <property type="evidence" value="ECO:0007669"/>
    <property type="project" value="TreeGrafter"/>
</dbReference>
<feature type="compositionally biased region" description="Basic and acidic residues" evidence="8">
    <location>
        <begin position="33"/>
        <end position="43"/>
    </location>
</feature>
<keyword evidence="3 9" id="KW-0812">Transmembrane</keyword>
<evidence type="ECO:0000259" key="10">
    <source>
        <dbReference type="PROSITE" id="PS50234"/>
    </source>
</evidence>
<feature type="region of interest" description="Disordered" evidence="8">
    <location>
        <begin position="479"/>
        <end position="498"/>
    </location>
</feature>
<evidence type="ECO:0000256" key="3">
    <source>
        <dbReference type="ARBA" id="ARBA00022692"/>
    </source>
</evidence>
<dbReference type="InterPro" id="IPR043136">
    <property type="entry name" value="B30.2/SPRY_sf"/>
</dbReference>
<feature type="transmembrane region" description="Helical" evidence="9">
    <location>
        <begin position="514"/>
        <end position="533"/>
    </location>
</feature>
<keyword evidence="5" id="KW-0406">Ion transport</keyword>
<dbReference type="GO" id="GO:0070679">
    <property type="term" value="F:inositol 1,4,5 trisphosphate binding"/>
    <property type="evidence" value="ECO:0007669"/>
    <property type="project" value="TreeGrafter"/>
</dbReference>
<feature type="domain" description="VWFA" evidence="10">
    <location>
        <begin position="220"/>
        <end position="406"/>
    </location>
</feature>
<keyword evidence="4 9" id="KW-1133">Transmembrane helix</keyword>
<comment type="subcellular location">
    <subcellularLocation>
        <location evidence="1">Membrane</location>
        <topology evidence="1">Multi-pass membrane protein</topology>
    </subcellularLocation>
</comment>
<sequence length="1075" mass="121300">MSDPGTSEISEAVEEVELSLISDDPVVAANSYRPRDEESELAKQPDNPVELMSSFPQPEDEHAGIHASSQQLQAKKIEKELDDILRKGDFDAIYQKVTPKTLASCERNTLLKAFQVNKVLRDLADDGNSEKGDIEKLEKSMNEFTSTLMDPLKADADTRNTFQSCFDYVIDKAIDTNQKKRSLYSTECSWVIKDVKAILLCLASTVVVKRSRPGWGKEIDMCFVLTLGKDTSEKDTSEKEFNLINGTMSHIVKKYGVRPANYCVVLHEENQLIGNIIFGKKWSSEDELLNKIKALKQPSSPSSLCEDLEAACTAFKSQNVRKEAKKQVVVLFLNDSLPTVTAKTENLKRVQKKIRDMQVNIVPVGVGDYAKLSELKVIATNDGTARRFGEYESPETLGTAVIQEKYKDYFTTPYFIFFRDMLSYLTLVGLHFAICLSPSTVSFSRLEWAILVFFLGRIFMEVDQFISAKKAGVKARKMLNKESDEPNNEGSEENETSNDNIWPEKFTRYFSDRWNVLDCIIDLFYLISFILRILTSRNSTDVADNRLLAVSEYFYGFIAMFLTIRAFGQVMECMQGLGAIQIALFFFIWDVIVIFWQFLATVLAFWMAMTKVFVAEKTYTSGKDSAEDLACSDSGIICWWNMATHLCWSLLSLADLDKLNSVDNPSISLIYLLYSFFLITGVILLVNMMIALLTNTYQRVQDNSLQEWSFRRATTVRTYSTYHPIPVPFNLLTVPLMLLWRTQFDTPALDEEVRSRALDKLVVKLQRIYFEKYGYKFPLTEEKKIDHLVQENEGSRKMINQIAQQVFRPRGNKKEQLAFGERAWYDSPGIAVDGCLLTYMGPDFCVICREGRPKHIHSAKFKSPFTPKTPRFEVLIQETGEKRIIGLGVVGESYDCHSMPGWYDGTVGYHADDGKIFETGFSELGREVEGIGYSDDRFILVLSRGAMAYRGDLLACEVDFNGVFEDKKISVSFFLNGREVNSSSMKYTSGKQLFPLVALGFKGITVLTKDPLKEDIPSDEDSCVVDVGHCGRGVVEGLAVGAGSRAGRTNVLPGLETTFELAKAARLVHPVLGLD</sequence>
<name>A0A2B4SBX9_STYPI</name>
<keyword evidence="12" id="KW-1185">Reference proteome</keyword>
<dbReference type="SUPFAM" id="SSF53300">
    <property type="entry name" value="vWA-like"/>
    <property type="match status" value="1"/>
</dbReference>
<keyword evidence="7" id="KW-0407">Ion channel</keyword>
<organism evidence="11 12">
    <name type="scientific">Stylophora pistillata</name>
    <name type="common">Smooth cauliflower coral</name>
    <dbReference type="NCBI Taxonomy" id="50429"/>
    <lineage>
        <taxon>Eukaryota</taxon>
        <taxon>Metazoa</taxon>
        <taxon>Cnidaria</taxon>
        <taxon>Anthozoa</taxon>
        <taxon>Hexacorallia</taxon>
        <taxon>Scleractinia</taxon>
        <taxon>Astrocoeniina</taxon>
        <taxon>Pocilloporidae</taxon>
        <taxon>Stylophora</taxon>
    </lineage>
</organism>
<dbReference type="Gene3D" id="3.40.50.410">
    <property type="entry name" value="von Willebrand factor, type A domain"/>
    <property type="match status" value="1"/>
</dbReference>